<evidence type="ECO:0000313" key="3">
    <source>
        <dbReference type="EMBL" id="MDI7921094.1"/>
    </source>
</evidence>
<sequence>MRDLFPGFYPPSDKEYQTISKEALVVFDTNSLLDLYRLPANARDEFLEVLAGLKDRLWIPFQVALEFQRNRLAVMADERKVSQEALDSAKHLVDALTKKVQDLELDKHGLGLKPDELLKDLNSSSEKLRDALTAVHDARIDPGQSDEIRDRLDKILQGKVGDPPSSQDDLNNLTKDGEERYASRIPPGYCDSDKEKDPKKASYVYNGIKYAAKFGDLILWRQLINYIKIKNVKSVLLVTRDKKDDWWWEEKGKTLGPSPELIAEIKREAAVEIFWMYRPDQFLEMAKDHSIAKVSNSSVDDLKALKNREWRIDFTSWITEPARPLTESRIEDIVLAYLETRFDKVEVNSNGFPDAFAFSAESKLAVEVKSPGKEGPTEYLERAKSAIMVANEVIKKGLADGFMLVCIVPSLLSDQYRAPLKTLASIVRESPQTEVVVGEIVAEAFVPLSFIRNSN</sequence>
<dbReference type="EMBL" id="JALDYZ010000001">
    <property type="protein sequence ID" value="MDI7921094.1"/>
    <property type="molecule type" value="Genomic_DNA"/>
</dbReference>
<organism evidence="3 4">
    <name type="scientific">Ferirhizobium litorale</name>
    <dbReference type="NCBI Taxonomy" id="2927786"/>
    <lineage>
        <taxon>Bacteria</taxon>
        <taxon>Pseudomonadati</taxon>
        <taxon>Pseudomonadota</taxon>
        <taxon>Alphaproteobacteria</taxon>
        <taxon>Hyphomicrobiales</taxon>
        <taxon>Rhizobiaceae</taxon>
        <taxon>Ferirhizobium</taxon>
    </lineage>
</organism>
<dbReference type="InterPro" id="IPR041578">
    <property type="entry name" value="PIN_8"/>
</dbReference>
<dbReference type="AlphaFoldDB" id="A0AAE3QD90"/>
<gene>
    <name evidence="3" type="ORF">MRS75_03235</name>
</gene>
<name>A0AAE3QD90_9HYPH</name>
<protein>
    <submittedName>
        <fullName evidence="3">PIN domain-containing protein</fullName>
    </submittedName>
</protein>
<comment type="caution">
    <text evidence="3">The sequence shown here is derived from an EMBL/GenBank/DDBJ whole genome shotgun (WGS) entry which is preliminary data.</text>
</comment>
<accession>A0AAE3QD90</accession>
<evidence type="ECO:0000259" key="2">
    <source>
        <dbReference type="Pfam" id="PF18476"/>
    </source>
</evidence>
<feature type="compositionally biased region" description="Polar residues" evidence="1">
    <location>
        <begin position="164"/>
        <end position="174"/>
    </location>
</feature>
<evidence type="ECO:0000256" key="1">
    <source>
        <dbReference type="SAM" id="MobiDB-lite"/>
    </source>
</evidence>
<feature type="region of interest" description="Disordered" evidence="1">
    <location>
        <begin position="156"/>
        <end position="196"/>
    </location>
</feature>
<proteinExistence type="predicted"/>
<reference evidence="3" key="1">
    <citation type="submission" date="2022-03" db="EMBL/GenBank/DDBJ databases">
        <title>Fererhizobium litorale gen. nov., sp. nov., isolated from sandy sediments of the Sea of Japan seashore.</title>
        <authorList>
            <person name="Romanenko L."/>
            <person name="Kurilenko V."/>
            <person name="Otstavnykh N."/>
            <person name="Svetashev V."/>
            <person name="Tekutyeva L."/>
            <person name="Isaeva M."/>
            <person name="Mikhailov V."/>
        </authorList>
    </citation>
    <scope>NUCLEOTIDE SEQUENCE</scope>
    <source>
        <strain evidence="3">KMM 9576</strain>
    </source>
</reference>
<dbReference type="Pfam" id="PF18476">
    <property type="entry name" value="PIN_8"/>
    <property type="match status" value="1"/>
</dbReference>
<feature type="domain" description="PIN like" evidence="2">
    <location>
        <begin position="24"/>
        <end position="261"/>
    </location>
</feature>
<evidence type="ECO:0000313" key="4">
    <source>
        <dbReference type="Proteomes" id="UP001161580"/>
    </source>
</evidence>
<keyword evidence="4" id="KW-1185">Reference proteome</keyword>
<dbReference type="RefSeq" id="WP_311785245.1">
    <property type="nucleotide sequence ID" value="NZ_JALDYY010000001.1"/>
</dbReference>
<dbReference type="Proteomes" id="UP001161580">
    <property type="component" value="Unassembled WGS sequence"/>
</dbReference>